<dbReference type="EMBL" id="JBHRUV010000120">
    <property type="protein sequence ID" value="MFC3267399.1"/>
    <property type="molecule type" value="Genomic_DNA"/>
</dbReference>
<dbReference type="GO" id="GO:0051116">
    <property type="term" value="F:cobaltochelatase activity"/>
    <property type="evidence" value="ECO:0007669"/>
    <property type="project" value="UniProtKB-EC"/>
</dbReference>
<dbReference type="Proteomes" id="UP001595536">
    <property type="component" value="Unassembled WGS sequence"/>
</dbReference>
<dbReference type="EC" id="6.6.1.2" evidence="2"/>
<gene>
    <name evidence="2" type="primary">cobN</name>
    <name evidence="2" type="ORF">ACFOEX_13765</name>
</gene>
<feature type="domain" description="CobN/magnesium chelatase" evidence="1">
    <location>
        <begin position="145"/>
        <end position="684"/>
    </location>
</feature>
<sequence>MHILATTSTSLDDLAAPVDLGQAPAPVLVLSFSDSDLAGLEAAWRQEVASDAGMPELRLTQLRELRHPMSVDLWLDRMAPHAKIIIARVLGGYDWWSYGCERLADAALRYGAKLALLPGEDRDDDERLAALSTIDVSARAELLACFRHGGPENLRLATRWLASLAGHHCSTGAAEPMPAIGGYLPGRGAVSLEALYAERDQGRPLALILFYRSMLLAGDQAPISSLVSALEARGVQAMALFVPSLKPAEAQAAVVSACMQLRPDAVATATAFSIGGEEESLFGRIKIPVFQVIVASTRRDAWQNGARGLTPSDVAMHVALPELDGRMLAGALSFKGTDERFGQASQLALRNVPEADCVDATAEHICAWIRLWRKPCDRRRIAVLLPDYPGVEGRAAYAVGLDAPQSALVILQALSANGYSVAAPPGDPRSLMRALERPAWGASLDAAAYGAMFRALPQSAQDEVIAAWGPPSAEETHKFRVVVCGDAIVAIAPDRGRRETRRADYHDPALPPGHALIAFCFWLRREFGADAIVHVGAHGVLEWLPGKVTALTAACWPTLLCGATPVVYPFIVSNPGEAAQAKRRIGAITLGHLTPPVVRSAAHGPALELEQLVEEYASAEALDPRRRDVLAQRIVSHARQHRLAAEAGVDDADDTATALQRIDAWLCDLKDFPVRDGLHVFGCADPEASPDRQASAATERANLLTALAGGFVPPGPSGSPERGRLDVLPTGRNLYAVDPRVMPTPTAFAFGRSAADRVVTDYLQRNGDWPRAMVVDLFGSASLRTGGEEISLGLALLGCKPEWDHATGRVVGIEVLTLASLGRPRVDVTFRASGLFRDAFATQMALLDGAVRAVAAREGEPDDENPLAATRRRGGDLSRIFAPGAGVYGAGPEDALNEGVWESRDEIGALYLDHASHAHVATETDGVASPGAFAALVEGADALVHVQDDPTRDLLDGSADAAFIGGFASAAHMLSGEARKPDLIILDSTQPTQPKARTLDAAVARIVRARATNPLFIEGQMRHGPRGAAELAETVDRLVIIAASTGAVSGELIGAVYDAYLGDVRVRDFLRHQNPKAAQAMTRRFQEARRRDLWRPLRNAIDHELEQLQADLEVGT</sequence>
<comment type="caution">
    <text evidence="2">The sequence shown here is derived from an EMBL/GenBank/DDBJ whole genome shotgun (WGS) entry which is preliminary data.</text>
</comment>
<keyword evidence="3" id="KW-1185">Reference proteome</keyword>
<organism evidence="2 3">
    <name type="scientific">Camelimonas abortus</name>
    <dbReference type="NCBI Taxonomy" id="1017184"/>
    <lineage>
        <taxon>Bacteria</taxon>
        <taxon>Pseudomonadati</taxon>
        <taxon>Pseudomonadota</taxon>
        <taxon>Alphaproteobacteria</taxon>
        <taxon>Hyphomicrobiales</taxon>
        <taxon>Chelatococcaceae</taxon>
        <taxon>Camelimonas</taxon>
    </lineage>
</organism>
<dbReference type="InterPro" id="IPR003672">
    <property type="entry name" value="CobN/Mg_chltase"/>
</dbReference>
<protein>
    <submittedName>
        <fullName evidence="2">Cobaltochelatase subunit CobN</fullName>
        <ecNumber evidence="2">6.6.1.2</ecNumber>
    </submittedName>
</protein>
<proteinExistence type="predicted"/>
<feature type="domain" description="CobN/magnesium chelatase" evidence="1">
    <location>
        <begin position="692"/>
        <end position="1096"/>
    </location>
</feature>
<evidence type="ECO:0000313" key="3">
    <source>
        <dbReference type="Proteomes" id="UP001595536"/>
    </source>
</evidence>
<dbReference type="NCBIfam" id="NF008973">
    <property type="entry name" value="PRK12321.1"/>
    <property type="match status" value="1"/>
</dbReference>
<dbReference type="CDD" id="cd10150">
    <property type="entry name" value="CobN_like"/>
    <property type="match status" value="1"/>
</dbReference>
<name>A0ABV7LIJ8_9HYPH</name>
<accession>A0ABV7LIJ8</accession>
<dbReference type="Pfam" id="PF02514">
    <property type="entry name" value="CobN-Mg_chel"/>
    <property type="match status" value="2"/>
</dbReference>
<keyword evidence="2" id="KW-0436">Ligase</keyword>
<dbReference type="PANTHER" id="PTHR44119">
    <property type="entry name" value="MAGNESIUM-CHELATASE SUBUNIT CHLH, CHLOROPLASTIC"/>
    <property type="match status" value="1"/>
</dbReference>
<reference evidence="3" key="1">
    <citation type="journal article" date="2019" name="Int. J. Syst. Evol. Microbiol.">
        <title>The Global Catalogue of Microorganisms (GCM) 10K type strain sequencing project: providing services to taxonomists for standard genome sequencing and annotation.</title>
        <authorList>
            <consortium name="The Broad Institute Genomics Platform"/>
            <consortium name="The Broad Institute Genome Sequencing Center for Infectious Disease"/>
            <person name="Wu L."/>
            <person name="Ma J."/>
        </authorList>
    </citation>
    <scope>NUCLEOTIDE SEQUENCE [LARGE SCALE GENOMIC DNA]</scope>
    <source>
        <strain evidence="3">CCM 7941</strain>
    </source>
</reference>
<evidence type="ECO:0000259" key="1">
    <source>
        <dbReference type="Pfam" id="PF02514"/>
    </source>
</evidence>
<dbReference type="RefSeq" id="WP_376829346.1">
    <property type="nucleotide sequence ID" value="NZ_JBHLWR010000006.1"/>
</dbReference>
<dbReference type="PANTHER" id="PTHR44119:SF4">
    <property type="entry name" value="AEROBIC COBALTOCHELATASE SUBUNIT COBN"/>
    <property type="match status" value="1"/>
</dbReference>
<evidence type="ECO:0000313" key="2">
    <source>
        <dbReference type="EMBL" id="MFC3267399.1"/>
    </source>
</evidence>